<feature type="domain" description="Transposase DDE" evidence="1">
    <location>
        <begin position="8"/>
        <end position="101"/>
    </location>
</feature>
<sequence>MLPEKLHFSPLSRRLVEASFTGGHITSDAGLLLLREVDRQHGLTRRLAKIVPDRRDPGRVQHGLQTLLAQRIYALAAGYEDLNDHDGLRHDYALQTAVNRLP</sequence>
<dbReference type="Proteomes" id="UP000478064">
    <property type="component" value="Unassembled WGS sequence"/>
</dbReference>
<dbReference type="RefSeq" id="WP_194289478.1">
    <property type="nucleotide sequence ID" value="NZ_WIVU01000239.1"/>
</dbReference>
<dbReference type="InterPro" id="IPR025668">
    <property type="entry name" value="Tnp_DDE_dom"/>
</dbReference>
<dbReference type="AlphaFoldDB" id="A0A6L5I2C5"/>
<gene>
    <name evidence="2" type="ORF">GHO27_29075</name>
</gene>
<proteinExistence type="predicted"/>
<accession>A0A6L5I2C5</accession>
<reference evidence="2 3" key="1">
    <citation type="submission" date="2019-10" db="EMBL/GenBank/DDBJ databases">
        <title>Evaluation of single-gene subtyping targets for Pseudomonas.</title>
        <authorList>
            <person name="Reichler S.J."/>
            <person name="Orsi R.H."/>
            <person name="Wiedmann M."/>
            <person name="Martin N.H."/>
            <person name="Murphy S.I."/>
        </authorList>
    </citation>
    <scope>NUCLEOTIDE SEQUENCE [LARGE SCALE GENOMIC DNA]</scope>
    <source>
        <strain evidence="2 3">FSL R10-1637</strain>
    </source>
</reference>
<evidence type="ECO:0000259" key="1">
    <source>
        <dbReference type="Pfam" id="PF13701"/>
    </source>
</evidence>
<organism evidence="2 3">
    <name type="scientific">Pseudomonas helleri</name>
    <dbReference type="NCBI Taxonomy" id="1608996"/>
    <lineage>
        <taxon>Bacteria</taxon>
        <taxon>Pseudomonadati</taxon>
        <taxon>Pseudomonadota</taxon>
        <taxon>Gammaproteobacteria</taxon>
        <taxon>Pseudomonadales</taxon>
        <taxon>Pseudomonadaceae</taxon>
        <taxon>Pseudomonas</taxon>
    </lineage>
</organism>
<evidence type="ECO:0000313" key="3">
    <source>
        <dbReference type="Proteomes" id="UP000478064"/>
    </source>
</evidence>
<dbReference type="EMBL" id="WIVU01000239">
    <property type="protein sequence ID" value="MQU09680.1"/>
    <property type="molecule type" value="Genomic_DNA"/>
</dbReference>
<protein>
    <submittedName>
        <fullName evidence="2">IS1380 family transposase</fullName>
    </submittedName>
</protein>
<dbReference type="Pfam" id="PF13701">
    <property type="entry name" value="DDE_Tnp_1_4"/>
    <property type="match status" value="1"/>
</dbReference>
<name>A0A6L5I2C5_9PSED</name>
<comment type="caution">
    <text evidence="2">The sequence shown here is derived from an EMBL/GenBank/DDBJ whole genome shotgun (WGS) entry which is preliminary data.</text>
</comment>
<evidence type="ECO:0000313" key="2">
    <source>
        <dbReference type="EMBL" id="MQU09680.1"/>
    </source>
</evidence>
<feature type="non-terminal residue" evidence="2">
    <location>
        <position position="102"/>
    </location>
</feature>